<dbReference type="InterPro" id="IPR043502">
    <property type="entry name" value="DNA/RNA_pol_sf"/>
</dbReference>
<protein>
    <submittedName>
        <fullName evidence="6">RNA-dependent RNA polymerase</fullName>
    </submittedName>
</protein>
<evidence type="ECO:0000313" key="6">
    <source>
        <dbReference type="EMBL" id="WLD09857.1"/>
    </source>
</evidence>
<dbReference type="GO" id="GO:0006351">
    <property type="term" value="P:DNA-templated transcription"/>
    <property type="evidence" value="ECO:0007669"/>
    <property type="project" value="InterPro"/>
</dbReference>
<evidence type="ECO:0000256" key="2">
    <source>
        <dbReference type="ARBA" id="ARBA00022679"/>
    </source>
</evidence>
<dbReference type="SUPFAM" id="SSF56672">
    <property type="entry name" value="DNA/RNA polymerases"/>
    <property type="match status" value="1"/>
</dbReference>
<dbReference type="GO" id="GO:0003968">
    <property type="term" value="F:RNA-directed RNA polymerase activity"/>
    <property type="evidence" value="ECO:0007669"/>
    <property type="project" value="UniProtKB-KW"/>
</dbReference>
<keyword evidence="1 6" id="KW-0696">RNA-directed RNA polymerase</keyword>
<dbReference type="GO" id="GO:0003723">
    <property type="term" value="F:RNA binding"/>
    <property type="evidence" value="ECO:0007669"/>
    <property type="project" value="InterPro"/>
</dbReference>
<accession>A0AA49K6J6</accession>
<proteinExistence type="predicted"/>
<evidence type="ECO:0000256" key="1">
    <source>
        <dbReference type="ARBA" id="ARBA00022484"/>
    </source>
</evidence>
<feature type="domain" description="RNA-directed RNA polymerase C-terminal" evidence="5">
    <location>
        <begin position="264"/>
        <end position="457"/>
    </location>
</feature>
<dbReference type="Pfam" id="PF00680">
    <property type="entry name" value="RdRP_1"/>
    <property type="match status" value="1"/>
</dbReference>
<dbReference type="EMBL" id="OQ835575">
    <property type="protein sequence ID" value="WLD09857.1"/>
    <property type="molecule type" value="Genomic_RNA"/>
</dbReference>
<organism evidence="6">
    <name type="scientific">Trichoderma polysporum partitivirus 1</name>
    <dbReference type="NCBI Taxonomy" id="3064808"/>
    <lineage>
        <taxon>Viruses</taxon>
        <taxon>Riboviria</taxon>
        <taxon>Orthornavirae</taxon>
        <taxon>Pisuviricota</taxon>
        <taxon>Duplopiviricetes</taxon>
        <taxon>Durnavirales</taxon>
        <taxon>Partitiviridae</taxon>
    </lineage>
</organism>
<dbReference type="InterPro" id="IPR001205">
    <property type="entry name" value="RNA-dir_pol_C"/>
</dbReference>
<name>A0AA49K6J6_9VIRU</name>
<sequence>MKKTNLLFLYSLPESQLAKVNKWKIASEAMTARNEWLERQMRKFYTEKEVTQVLTNRRSADSDTALIEDFMKCEFPEHIIPEDHNFLKAIEIVTEHFKPERILHPVHFPDLRYYPAELSVSAERPFTDPSFRFKPMNRDIDWETGVPKVTKVDHHDELQNWDKHTDVLTYLKWKQSKGLIDDEKSSYHNLYNEIFTYNRPLIHQIKEGDKPFWNNGKPVPYQALTLHMRSHVVAQDEPDKIRAVFGAPKLLLHAELHFIWPLQASYLNGNCGRMLWGREMNRGGWRKLFQEIHQNGKPNTVLGVDWSQFDKRLLHQLIRHVHKIWRTYFDFSRYEETSTYPNATPGNSDRLERLWEWMCNAILNTPIVLPNGQVWKWLRNGFGSGFQQTQAMDTFANAIMIYTCLLALGINLLAKEFWARFQGDDSITTFYERMFQIYGPGFLVMLEESAMFYFNAKLNVKKSKIQDNASQMFVLGYFNSNGLAYRTDEDLLRHLMFPERPQDFGRLAASAVGLASASLGCSPRFYMFCRYIWNKIVHQKMIKPKWKALKWMIRARMYENIDQLQAMDFPPYDELLSRRFTIAKRTESERQRQWPTKPKSTTSAFYFLNDVTTSV</sequence>
<evidence type="ECO:0000256" key="3">
    <source>
        <dbReference type="ARBA" id="ARBA00022695"/>
    </source>
</evidence>
<keyword evidence="3" id="KW-0548">Nucleotidyltransferase</keyword>
<evidence type="ECO:0000259" key="5">
    <source>
        <dbReference type="Pfam" id="PF00680"/>
    </source>
</evidence>
<keyword evidence="4" id="KW-0693">Viral RNA replication</keyword>
<keyword evidence="2" id="KW-0808">Transferase</keyword>
<evidence type="ECO:0000256" key="4">
    <source>
        <dbReference type="ARBA" id="ARBA00022953"/>
    </source>
</evidence>
<reference evidence="6" key="1">
    <citation type="submission" date="2023-04" db="EMBL/GenBank/DDBJ databases">
        <title>Characterization of a partitivirus from a filamentous fungus Trichoderma polysporum.</title>
        <authorList>
            <person name="Chun J."/>
            <person name="Kim D.-H."/>
            <person name="Yoon H.-R."/>
        </authorList>
    </citation>
    <scope>NUCLEOTIDE SEQUENCE</scope>
    <source>
        <strain evidence="6">NFCF205</strain>
    </source>
</reference>